<dbReference type="Proteomes" id="UP000199032">
    <property type="component" value="Unassembled WGS sequence"/>
</dbReference>
<reference evidence="1 2" key="1">
    <citation type="submission" date="2015-10" db="EMBL/GenBank/DDBJ databases">
        <authorList>
            <person name="Gilbert D.G."/>
        </authorList>
    </citation>
    <scope>NUCLEOTIDE SEQUENCE [LARGE SCALE GENOMIC DNA]</scope>
    <source>
        <strain evidence="1">COMA1</strain>
    </source>
</reference>
<organism evidence="1 2">
    <name type="scientific">Candidatus Nitrospira nitrosa</name>
    <dbReference type="NCBI Taxonomy" id="1742972"/>
    <lineage>
        <taxon>Bacteria</taxon>
        <taxon>Pseudomonadati</taxon>
        <taxon>Nitrospirota</taxon>
        <taxon>Nitrospiria</taxon>
        <taxon>Nitrospirales</taxon>
        <taxon>Nitrospiraceae</taxon>
        <taxon>Nitrospira</taxon>
    </lineage>
</organism>
<proteinExistence type="predicted"/>
<dbReference type="RefSeq" id="WP_176698219.1">
    <property type="nucleotide sequence ID" value="NZ_CZQA01000015.1"/>
</dbReference>
<dbReference type="AlphaFoldDB" id="A0A0S4LUQ8"/>
<sequence length="57" mass="6537">MRMFQVKQTVSYELTLAAGTEQEAILKAKSIPLAQWTAEPEEVMVEMLDETDEIDDY</sequence>
<protein>
    <submittedName>
        <fullName evidence="1">Uncharacterized protein</fullName>
    </submittedName>
</protein>
<dbReference type="STRING" id="1742972.COMA1_90020"/>
<keyword evidence="2" id="KW-1185">Reference proteome</keyword>
<name>A0A0S4LUQ8_9BACT</name>
<dbReference type="EMBL" id="CZQA01000015">
    <property type="protein sequence ID" value="CUS39707.1"/>
    <property type="molecule type" value="Genomic_DNA"/>
</dbReference>
<accession>A0A0S4LUQ8</accession>
<evidence type="ECO:0000313" key="2">
    <source>
        <dbReference type="Proteomes" id="UP000199032"/>
    </source>
</evidence>
<gene>
    <name evidence="1" type="ORF">COMA1_90020</name>
</gene>
<evidence type="ECO:0000313" key="1">
    <source>
        <dbReference type="EMBL" id="CUS39707.1"/>
    </source>
</evidence>